<name>A0A5D2HJD2_GOSDA</name>
<gene>
    <name evidence="1" type="ORF">ES288_A01G092400v1</name>
</gene>
<dbReference type="AlphaFoldDB" id="A0A5D2HJD2"/>
<sequence length="104" mass="12268">MLTLGRVWVNELYNGIRFYIGPPLGLRPQPSPVFLLFIHKKPFLNPCSFPLDRRHSLFAPSPDFCFAGVAIVSNYNRFHQQVHLYFRDDNFSVFFLSRYFRQPA</sequence>
<protein>
    <submittedName>
        <fullName evidence="1">Uncharacterized protein</fullName>
    </submittedName>
</protein>
<accession>A0A5D2HJD2</accession>
<evidence type="ECO:0000313" key="2">
    <source>
        <dbReference type="Proteomes" id="UP000323506"/>
    </source>
</evidence>
<reference evidence="1 2" key="1">
    <citation type="submission" date="2019-06" db="EMBL/GenBank/DDBJ databases">
        <title>WGS assembly of Gossypium darwinii.</title>
        <authorList>
            <person name="Chen Z.J."/>
            <person name="Sreedasyam A."/>
            <person name="Ando A."/>
            <person name="Song Q."/>
            <person name="De L."/>
            <person name="Hulse-Kemp A."/>
            <person name="Ding M."/>
            <person name="Ye W."/>
            <person name="Kirkbride R."/>
            <person name="Jenkins J."/>
            <person name="Plott C."/>
            <person name="Lovell J."/>
            <person name="Lin Y.-M."/>
            <person name="Vaughn R."/>
            <person name="Liu B."/>
            <person name="Li W."/>
            <person name="Simpson S."/>
            <person name="Scheffler B."/>
            <person name="Saski C."/>
            <person name="Grover C."/>
            <person name="Hu G."/>
            <person name="Conover J."/>
            <person name="Carlson J."/>
            <person name="Shu S."/>
            <person name="Boston L."/>
            <person name="Williams M."/>
            <person name="Peterson D."/>
            <person name="Mcgee K."/>
            <person name="Jones D."/>
            <person name="Wendel J."/>
            <person name="Stelly D."/>
            <person name="Grimwood J."/>
            <person name="Schmutz J."/>
        </authorList>
    </citation>
    <scope>NUCLEOTIDE SEQUENCE [LARGE SCALE GENOMIC DNA]</scope>
    <source>
        <strain evidence="1">1808015.09</strain>
    </source>
</reference>
<evidence type="ECO:0000313" key="1">
    <source>
        <dbReference type="EMBL" id="TYH30405.1"/>
    </source>
</evidence>
<proteinExistence type="predicted"/>
<keyword evidence="2" id="KW-1185">Reference proteome</keyword>
<dbReference type="EMBL" id="CM017688">
    <property type="protein sequence ID" value="TYH30405.1"/>
    <property type="molecule type" value="Genomic_DNA"/>
</dbReference>
<organism evidence="1 2">
    <name type="scientific">Gossypium darwinii</name>
    <name type="common">Darwin's cotton</name>
    <name type="synonym">Gossypium barbadense var. darwinii</name>
    <dbReference type="NCBI Taxonomy" id="34276"/>
    <lineage>
        <taxon>Eukaryota</taxon>
        <taxon>Viridiplantae</taxon>
        <taxon>Streptophyta</taxon>
        <taxon>Embryophyta</taxon>
        <taxon>Tracheophyta</taxon>
        <taxon>Spermatophyta</taxon>
        <taxon>Magnoliopsida</taxon>
        <taxon>eudicotyledons</taxon>
        <taxon>Gunneridae</taxon>
        <taxon>Pentapetalae</taxon>
        <taxon>rosids</taxon>
        <taxon>malvids</taxon>
        <taxon>Malvales</taxon>
        <taxon>Malvaceae</taxon>
        <taxon>Malvoideae</taxon>
        <taxon>Gossypium</taxon>
    </lineage>
</organism>
<dbReference type="Proteomes" id="UP000323506">
    <property type="component" value="Chromosome A01"/>
</dbReference>